<dbReference type="InterPro" id="IPR036453">
    <property type="entry name" value="GluRdtase_dimer_dom_sf"/>
</dbReference>
<dbReference type="InterPro" id="IPR015896">
    <property type="entry name" value="4pyrrol_synth_GluRdtase_dimer"/>
</dbReference>
<dbReference type="GO" id="GO:0008883">
    <property type="term" value="F:glutamyl-tRNA reductase activity"/>
    <property type="evidence" value="ECO:0007669"/>
    <property type="project" value="UniProtKB-UniRule"/>
</dbReference>
<evidence type="ECO:0000259" key="16">
    <source>
        <dbReference type="Pfam" id="PF05201"/>
    </source>
</evidence>
<keyword evidence="18" id="KW-1185">Reference proteome</keyword>
<comment type="domain">
    <text evidence="8">Possesses an unusual extended V-shaped dimeric structure with each monomer consisting of three distinct domains arranged along a curved 'spinal' alpha-helix. The N-terminal catalytic domain specifically recognizes the glutamate moiety of the substrate. The second domain is the NADPH-binding domain, and the third C-terminal domain is responsible for dimerization.</text>
</comment>
<dbReference type="GO" id="GO:0050661">
    <property type="term" value="F:NADP binding"/>
    <property type="evidence" value="ECO:0007669"/>
    <property type="project" value="InterPro"/>
</dbReference>
<evidence type="ECO:0000256" key="6">
    <source>
        <dbReference type="ARBA" id="ARBA00023244"/>
    </source>
</evidence>
<dbReference type="PROSITE" id="PS00747">
    <property type="entry name" value="GLUTR"/>
    <property type="match status" value="1"/>
</dbReference>
<dbReference type="Pfam" id="PF05201">
    <property type="entry name" value="GlutR_N"/>
    <property type="match status" value="1"/>
</dbReference>
<sequence>MTEISSMVITHAKATVEEMEDSWHGDIELVLSQLYSNELVYECAVLKTCNRVEIYVVSSKGSSVLFHYAKEMGVSAKIVEFYDHDESLRHLLRLACGLESMIIGEDQILGQIKDFFLMAKEAGTVGKVLSTAFSKAIQVGKRVRTETFINRGAVSIASAAVDLAEDILDGLNDKHILVIGTGEMGTLVTRALSHRDMHVIYLANRTYEKARDLAEELGGEAVMFDQLEKYVHAADVVISATSAPHYVLKDDLVGKVMEGRENDLLLIDIASPRDIDPAVEEIPHVILRNIDGLRVINEKNLQMRMVEAKKAEVIIDDELDLLKAQYKRQKADAIISDLYSQSHGLRHNEMEHAINKLSAYHTMGDIERKVLEDLTHAITNKILAEPTKKLRNAAEYDDDKFLDSVSRLFDIRPIKKNDEITNKS</sequence>
<reference evidence="17" key="1">
    <citation type="journal article" date="2021" name="mSystems">
        <title>Bacteria and Archaea Synergistically Convert Glycine Betaine to Biogenic Methane in the Formosa Cold Seep of the South China Sea.</title>
        <authorList>
            <person name="Li L."/>
            <person name="Zhang W."/>
            <person name="Zhang S."/>
            <person name="Song L."/>
            <person name="Sun Q."/>
            <person name="Zhang H."/>
            <person name="Xiang H."/>
            <person name="Dong X."/>
        </authorList>
    </citation>
    <scope>NUCLEOTIDE SEQUENCE</scope>
    <source>
        <strain evidence="17">LLY</strain>
    </source>
</reference>
<evidence type="ECO:0000313" key="17">
    <source>
        <dbReference type="EMBL" id="MCM1986362.1"/>
    </source>
</evidence>
<feature type="binding site" evidence="8 10">
    <location>
        <position position="111"/>
    </location>
    <ligand>
        <name>substrate</name>
    </ligand>
</feature>
<proteinExistence type="inferred from homology"/>
<dbReference type="InterPro" id="IPR015895">
    <property type="entry name" value="4pyrrol_synth_GluRdtase_N"/>
</dbReference>
<dbReference type="Pfam" id="PF00745">
    <property type="entry name" value="GlutR_dimer"/>
    <property type="match status" value="1"/>
</dbReference>
<evidence type="ECO:0000256" key="5">
    <source>
        <dbReference type="ARBA" id="ARBA00023002"/>
    </source>
</evidence>
<dbReference type="FunFam" id="3.40.50.720:FF:000031">
    <property type="entry name" value="Glutamyl-tRNA reductase"/>
    <property type="match status" value="1"/>
</dbReference>
<comment type="caution">
    <text evidence="17">The sequence shown here is derived from an EMBL/GenBank/DDBJ whole genome shotgun (WGS) entry which is preliminary data.</text>
</comment>
<evidence type="ECO:0000259" key="15">
    <source>
        <dbReference type="Pfam" id="PF01488"/>
    </source>
</evidence>
<feature type="active site" description="Nucleophile" evidence="8 9">
    <location>
        <position position="49"/>
    </location>
</feature>
<feature type="domain" description="Glutamyl-tRNA reductase N-terminal" evidence="16">
    <location>
        <begin position="9"/>
        <end position="147"/>
    </location>
</feature>
<dbReference type="AlphaFoldDB" id="A0A9E4ZEU9"/>
<dbReference type="RefSeq" id="WP_250867747.1">
    <property type="nucleotide sequence ID" value="NZ_JAGSOI010000014.1"/>
</dbReference>
<evidence type="ECO:0000256" key="2">
    <source>
        <dbReference type="ARBA" id="ARBA00005916"/>
    </source>
</evidence>
<organism evidence="17 18">
    <name type="scientific">Methanococcoides seepicolus</name>
    <dbReference type="NCBI Taxonomy" id="2828780"/>
    <lineage>
        <taxon>Archaea</taxon>
        <taxon>Methanobacteriati</taxon>
        <taxon>Methanobacteriota</taxon>
        <taxon>Stenosarchaea group</taxon>
        <taxon>Methanomicrobia</taxon>
        <taxon>Methanosarcinales</taxon>
        <taxon>Methanosarcinaceae</taxon>
        <taxon>Methanococcoides</taxon>
    </lineage>
</organism>
<comment type="similarity">
    <text evidence="2 8 13">Belongs to the glutamyl-tRNA reductase family.</text>
</comment>
<accession>A0A9E4ZEU9</accession>
<dbReference type="Proteomes" id="UP001056766">
    <property type="component" value="Unassembled WGS sequence"/>
</dbReference>
<comment type="function">
    <text evidence="8">Catalyzes the NADPH-dependent reduction of glutamyl-tRNA(Glu) to glutamate 1-semialdehyde (GSA).</text>
</comment>
<dbReference type="SUPFAM" id="SSF69742">
    <property type="entry name" value="Glutamyl tRNA-reductase catalytic, N-terminal domain"/>
    <property type="match status" value="1"/>
</dbReference>
<evidence type="ECO:0000256" key="1">
    <source>
        <dbReference type="ARBA" id="ARBA00005059"/>
    </source>
</evidence>
<feature type="binding site" evidence="8 10">
    <location>
        <position position="100"/>
    </location>
    <ligand>
        <name>substrate</name>
    </ligand>
</feature>
<dbReference type="CDD" id="cd05213">
    <property type="entry name" value="NAD_bind_Glutamyl_tRNA_reduct"/>
    <property type="match status" value="1"/>
</dbReference>
<dbReference type="InterPro" id="IPR006151">
    <property type="entry name" value="Shikm_DH/Glu-tRNA_Rdtase"/>
</dbReference>
<dbReference type="InterPro" id="IPR018214">
    <property type="entry name" value="GluRdtase_CS"/>
</dbReference>
<dbReference type="Pfam" id="PF01488">
    <property type="entry name" value="Shikimate_DH"/>
    <property type="match status" value="1"/>
</dbReference>
<evidence type="ECO:0000313" key="18">
    <source>
        <dbReference type="Proteomes" id="UP001056766"/>
    </source>
</evidence>
<dbReference type="SUPFAM" id="SSF69075">
    <property type="entry name" value="Glutamyl tRNA-reductase dimerization domain"/>
    <property type="match status" value="1"/>
</dbReference>
<evidence type="ECO:0000256" key="12">
    <source>
        <dbReference type="PIRSR" id="PIRSR000445-4"/>
    </source>
</evidence>
<dbReference type="GO" id="GO:0019353">
    <property type="term" value="P:protoporphyrinogen IX biosynthetic process from glutamate"/>
    <property type="evidence" value="ECO:0007669"/>
    <property type="project" value="TreeGrafter"/>
</dbReference>
<name>A0A9E4ZEU9_9EURY</name>
<dbReference type="NCBIfam" id="TIGR01035">
    <property type="entry name" value="hemA"/>
    <property type="match status" value="1"/>
</dbReference>
<comment type="miscellaneous">
    <text evidence="8">During catalysis, the active site Cys acts as a nucleophile attacking the alpha-carbonyl group of tRNA-bound glutamate with the formation of a thioester intermediate between enzyme and glutamate, and the concomitant release of tRNA(Glu). The thioester intermediate is finally reduced by direct hydride transfer from NADPH, to form the product GSA.</text>
</comment>
<feature type="site" description="Important for activity" evidence="8 12">
    <location>
        <position position="90"/>
    </location>
</feature>
<feature type="domain" description="Quinate/shikimate 5-dehydrogenase/glutamyl-tRNA reductase" evidence="15">
    <location>
        <begin position="162"/>
        <end position="295"/>
    </location>
</feature>
<dbReference type="PANTHER" id="PTHR43013">
    <property type="entry name" value="GLUTAMYL-TRNA REDUCTASE"/>
    <property type="match status" value="1"/>
</dbReference>
<evidence type="ECO:0000256" key="13">
    <source>
        <dbReference type="RuleBase" id="RU000584"/>
    </source>
</evidence>
<evidence type="ECO:0000256" key="4">
    <source>
        <dbReference type="ARBA" id="ARBA00022857"/>
    </source>
</evidence>
<evidence type="ECO:0000256" key="9">
    <source>
        <dbReference type="PIRSR" id="PIRSR000445-1"/>
    </source>
</evidence>
<feature type="domain" description="Tetrapyrrole biosynthesis glutamyl-tRNA reductase dimerisation" evidence="14">
    <location>
        <begin position="310"/>
        <end position="411"/>
    </location>
</feature>
<reference evidence="17" key="2">
    <citation type="submission" date="2021-04" db="EMBL/GenBank/DDBJ databases">
        <authorList>
            <person name="Dong X."/>
        </authorList>
    </citation>
    <scope>NUCLEOTIDE SEQUENCE</scope>
    <source>
        <strain evidence="17">LLY</strain>
    </source>
</reference>
<dbReference type="SUPFAM" id="SSF51735">
    <property type="entry name" value="NAD(P)-binding Rossmann-fold domains"/>
    <property type="match status" value="1"/>
</dbReference>
<keyword evidence="5 8" id="KW-0560">Oxidoreductase</keyword>
<evidence type="ECO:0000256" key="11">
    <source>
        <dbReference type="PIRSR" id="PIRSR000445-3"/>
    </source>
</evidence>
<dbReference type="InterPro" id="IPR036291">
    <property type="entry name" value="NAD(P)-bd_dom_sf"/>
</dbReference>
<keyword evidence="6 8" id="KW-0627">Porphyrin biosynthesis</keyword>
<evidence type="ECO:0000256" key="8">
    <source>
        <dbReference type="HAMAP-Rule" id="MF_00087"/>
    </source>
</evidence>
<dbReference type="HAMAP" id="MF_00087">
    <property type="entry name" value="Glu_tRNA_reductase"/>
    <property type="match status" value="1"/>
</dbReference>
<feature type="binding site" evidence="8 10">
    <location>
        <begin position="105"/>
        <end position="107"/>
    </location>
    <ligand>
        <name>substrate</name>
    </ligand>
</feature>
<dbReference type="PANTHER" id="PTHR43013:SF1">
    <property type="entry name" value="GLUTAMYL-TRNA REDUCTASE"/>
    <property type="match status" value="1"/>
</dbReference>
<dbReference type="InterPro" id="IPR036343">
    <property type="entry name" value="GluRdtase_N_sf"/>
</dbReference>
<dbReference type="Gene3D" id="3.30.460.30">
    <property type="entry name" value="Glutamyl-tRNA reductase, N-terminal domain"/>
    <property type="match status" value="1"/>
</dbReference>
<evidence type="ECO:0000256" key="7">
    <source>
        <dbReference type="ARBA" id="ARBA00047464"/>
    </source>
</evidence>
<comment type="pathway">
    <text evidence="1 8 13">Porphyrin-containing compound metabolism; protoporphyrin-IX biosynthesis; 5-aminolevulinate from L-glutamyl-tRNA(Glu): step 1/2.</text>
</comment>
<dbReference type="PIRSF" id="PIRSF000445">
    <property type="entry name" value="4pyrrol_synth_GluRdtase"/>
    <property type="match status" value="1"/>
</dbReference>
<dbReference type="Gene3D" id="3.40.50.720">
    <property type="entry name" value="NAD(P)-binding Rossmann-like Domain"/>
    <property type="match status" value="1"/>
</dbReference>
<dbReference type="EC" id="1.2.1.70" evidence="3 8"/>
<gene>
    <name evidence="8" type="primary">hemA</name>
    <name evidence="17" type="ORF">KDK67_05010</name>
</gene>
<dbReference type="EMBL" id="JAGSOI010000014">
    <property type="protein sequence ID" value="MCM1986362.1"/>
    <property type="molecule type" value="Genomic_DNA"/>
</dbReference>
<comment type="catalytic activity">
    <reaction evidence="7 8 13">
        <text>(S)-4-amino-5-oxopentanoate + tRNA(Glu) + NADP(+) = L-glutamyl-tRNA(Glu) + NADPH + H(+)</text>
        <dbReference type="Rhea" id="RHEA:12344"/>
        <dbReference type="Rhea" id="RHEA-COMP:9663"/>
        <dbReference type="Rhea" id="RHEA-COMP:9680"/>
        <dbReference type="ChEBI" id="CHEBI:15378"/>
        <dbReference type="ChEBI" id="CHEBI:57501"/>
        <dbReference type="ChEBI" id="CHEBI:57783"/>
        <dbReference type="ChEBI" id="CHEBI:58349"/>
        <dbReference type="ChEBI" id="CHEBI:78442"/>
        <dbReference type="ChEBI" id="CHEBI:78520"/>
        <dbReference type="EC" id="1.2.1.70"/>
    </reaction>
</comment>
<keyword evidence="4 8" id="KW-0521">NADP</keyword>
<evidence type="ECO:0000256" key="3">
    <source>
        <dbReference type="ARBA" id="ARBA00012970"/>
    </source>
</evidence>
<dbReference type="FunFam" id="3.30.460.30:FF:000001">
    <property type="entry name" value="Glutamyl-tRNA reductase"/>
    <property type="match status" value="1"/>
</dbReference>
<protein>
    <recommendedName>
        <fullName evidence="3 8">Glutamyl-tRNA reductase</fullName>
        <shortName evidence="8">GluTR</shortName>
        <ecNumber evidence="3 8">1.2.1.70</ecNumber>
    </recommendedName>
</protein>
<evidence type="ECO:0000256" key="10">
    <source>
        <dbReference type="PIRSR" id="PIRSR000445-2"/>
    </source>
</evidence>
<comment type="subunit">
    <text evidence="8">Homodimer.</text>
</comment>
<feature type="binding site" evidence="8 10">
    <location>
        <begin position="48"/>
        <end position="51"/>
    </location>
    <ligand>
        <name>substrate</name>
    </ligand>
</feature>
<evidence type="ECO:0000259" key="14">
    <source>
        <dbReference type="Pfam" id="PF00745"/>
    </source>
</evidence>
<dbReference type="InterPro" id="IPR000343">
    <property type="entry name" value="4pyrrol_synth_GluRdtase"/>
</dbReference>
<feature type="binding site" evidence="8 11">
    <location>
        <begin position="180"/>
        <end position="185"/>
    </location>
    <ligand>
        <name>NADP(+)</name>
        <dbReference type="ChEBI" id="CHEBI:58349"/>
    </ligand>
</feature>